<dbReference type="SUPFAM" id="SSF53098">
    <property type="entry name" value="Ribonuclease H-like"/>
    <property type="match status" value="1"/>
</dbReference>
<feature type="region of interest" description="Disordered" evidence="1">
    <location>
        <begin position="260"/>
        <end position="307"/>
    </location>
</feature>
<evidence type="ECO:0000313" key="3">
    <source>
        <dbReference type="EMBL" id="NMH16568.1"/>
    </source>
</evidence>
<dbReference type="NCBIfam" id="NF033594">
    <property type="entry name" value="transpos_ISNCY_2"/>
    <property type="match status" value="1"/>
</dbReference>
<proteinExistence type="predicted"/>
<accession>A0ABX1QKV3</accession>
<dbReference type="InterPro" id="IPR036397">
    <property type="entry name" value="RNaseH_sf"/>
</dbReference>
<evidence type="ECO:0000256" key="1">
    <source>
        <dbReference type="SAM" id="MobiDB-lite"/>
    </source>
</evidence>
<dbReference type="PANTHER" id="PTHR35004:SF7">
    <property type="entry name" value="INTEGRASE PROTEIN"/>
    <property type="match status" value="1"/>
</dbReference>
<evidence type="ECO:0000313" key="4">
    <source>
        <dbReference type="Proteomes" id="UP000669605"/>
    </source>
</evidence>
<keyword evidence="4" id="KW-1185">Reference proteome</keyword>
<evidence type="ECO:0000259" key="2">
    <source>
        <dbReference type="PROSITE" id="PS50994"/>
    </source>
</evidence>
<dbReference type="InterPro" id="IPR047797">
    <property type="entry name" value="ISNCY_transpos"/>
</dbReference>
<dbReference type="Gene3D" id="3.30.420.10">
    <property type="entry name" value="Ribonuclease H-like superfamily/Ribonuclease H"/>
    <property type="match status" value="1"/>
</dbReference>
<dbReference type="InterPro" id="IPR001584">
    <property type="entry name" value="Integrase_cat-core"/>
</dbReference>
<dbReference type="EMBL" id="JAAAUB010000006">
    <property type="protein sequence ID" value="NMH16568.1"/>
    <property type="molecule type" value="Genomic_DNA"/>
</dbReference>
<reference evidence="3 4" key="1">
    <citation type="journal article" date="2020" name="Curr. Microbiol.">
        <title>Tepidiphilus baoligensis sp. nov., a Novel Bacterium of the Family Hydrogenophilaceae Isolated from an Oil Reservoir.</title>
        <authorList>
            <person name="Zhang X."/>
            <person name="Wang G."/>
            <person name="Ma X."/>
            <person name="Yu J."/>
            <person name="You J."/>
            <person name="Xue Y."/>
            <person name="Ma Y."/>
        </authorList>
    </citation>
    <scope>NUCLEOTIDE SEQUENCE [LARGE SCALE GENOMIC DNA]</scope>
    <source>
        <strain evidence="3 4">B18-69</strain>
    </source>
</reference>
<feature type="compositionally biased region" description="Basic and acidic residues" evidence="1">
    <location>
        <begin position="260"/>
        <end position="276"/>
    </location>
</feature>
<feature type="domain" description="Integrase catalytic" evidence="2">
    <location>
        <begin position="4"/>
        <end position="184"/>
    </location>
</feature>
<comment type="caution">
    <text evidence="3">The sequence shown here is derived from an EMBL/GenBank/DDBJ whole genome shotgun (WGS) entry which is preliminary data.</text>
</comment>
<sequence>MTLHPPRPRRARVGELVQIDGSPHDWFEGRGKRCTLVAFIDDATSRVMHAHFAPVESTQAYLNALQDYVTRHGRPAAIYSDRHGIFTKHDPEDEAPTQFHRALATLGIAGIQALTPQAKGRVERLFQTLQDRLVKAMRLAGISDMASANVFLETYLAQHNARFAVTAAESEEAHLPYEGKAEELARCCAMHYRRKLSKDLVLSFRRQRYIVCTQGAPRYALRGAHVTVVVHGDGRIELLHGQELLPFKVFDVAQDVPEPLDDKTLNTRVDELLEKRTPKKPWRPGPDHPWRQYPEPAPSGGGQLATP</sequence>
<dbReference type="PANTHER" id="PTHR35004">
    <property type="entry name" value="TRANSPOSASE RV3428C-RELATED"/>
    <property type="match status" value="1"/>
</dbReference>
<name>A0ABX1QKV3_9PROT</name>
<protein>
    <submittedName>
        <fullName evidence="3">ISNCY family transposase</fullName>
    </submittedName>
</protein>
<gene>
    <name evidence="3" type="ORF">GV368_05500</name>
</gene>
<organism evidence="3 4">
    <name type="scientific">Tepidiphilus baoligensis</name>
    <dbReference type="NCBI Taxonomy" id="2698687"/>
    <lineage>
        <taxon>Bacteria</taxon>
        <taxon>Pseudomonadati</taxon>
        <taxon>Pseudomonadota</taxon>
        <taxon>Hydrogenophilia</taxon>
        <taxon>Hydrogenophilales</taxon>
        <taxon>Hydrogenophilaceae</taxon>
        <taxon>Tepidiphilus</taxon>
    </lineage>
</organism>
<dbReference type="PROSITE" id="PS50994">
    <property type="entry name" value="INTEGRASE"/>
    <property type="match status" value="1"/>
</dbReference>
<dbReference type="Proteomes" id="UP000669605">
    <property type="component" value="Unassembled WGS sequence"/>
</dbReference>
<dbReference type="RefSeq" id="WP_169115802.1">
    <property type="nucleotide sequence ID" value="NZ_JAAAUB010000006.1"/>
</dbReference>
<dbReference type="InterPro" id="IPR012337">
    <property type="entry name" value="RNaseH-like_sf"/>
</dbReference>